<evidence type="ECO:0000256" key="1">
    <source>
        <dbReference type="SAM" id="SignalP"/>
    </source>
</evidence>
<geneLocation type="plasmid" evidence="3">
    <name>unnamed2</name>
</geneLocation>
<dbReference type="RefSeq" id="WP_108437567.1">
    <property type="nucleotide sequence ID" value="NZ_CP028920.1"/>
</dbReference>
<name>A0A2S0USI9_9RHOB</name>
<keyword evidence="4" id="KW-1185">Reference proteome</keyword>
<evidence type="ECO:0000313" key="3">
    <source>
        <dbReference type="EMBL" id="AWB50763.1"/>
    </source>
</evidence>
<dbReference type="EMBL" id="CP028920">
    <property type="protein sequence ID" value="AWB50763.1"/>
    <property type="molecule type" value="Genomic_DNA"/>
</dbReference>
<dbReference type="Pfam" id="PF13115">
    <property type="entry name" value="YtkA"/>
    <property type="match status" value="1"/>
</dbReference>
<gene>
    <name evidence="3" type="ORF">HYN69_19465</name>
</gene>
<dbReference type="InterPro" id="IPR032693">
    <property type="entry name" value="YtkA-like_dom"/>
</dbReference>
<reference evidence="3 4" key="1">
    <citation type="submission" date="2018-04" db="EMBL/GenBank/DDBJ databases">
        <title>Genome sequencing of Gemmobacter.</title>
        <authorList>
            <person name="Yi H."/>
            <person name="Baek M.-G."/>
        </authorList>
    </citation>
    <scope>NUCLEOTIDE SEQUENCE [LARGE SCALE GENOMIC DNA]</scope>
    <source>
        <strain evidence="3 4">HYN0069</strain>
        <plasmid evidence="4">Plasmid unnamed2</plasmid>
    </source>
</reference>
<keyword evidence="1" id="KW-0732">Signal</keyword>
<proteinExistence type="predicted"/>
<organism evidence="3 4">
    <name type="scientific">Paragemmobacter aquarius</name>
    <dbReference type="NCBI Taxonomy" id="2169400"/>
    <lineage>
        <taxon>Bacteria</taxon>
        <taxon>Pseudomonadati</taxon>
        <taxon>Pseudomonadota</taxon>
        <taxon>Alphaproteobacteria</taxon>
        <taxon>Rhodobacterales</taxon>
        <taxon>Paracoccaceae</taxon>
        <taxon>Paragemmobacter</taxon>
    </lineage>
</organism>
<dbReference type="Proteomes" id="UP000244496">
    <property type="component" value="Plasmid unnamed2"/>
</dbReference>
<feature type="domain" description="YtkA-like" evidence="2">
    <location>
        <begin position="25"/>
        <end position="110"/>
    </location>
</feature>
<evidence type="ECO:0000313" key="4">
    <source>
        <dbReference type="Proteomes" id="UP000244496"/>
    </source>
</evidence>
<dbReference type="AlphaFoldDB" id="A0A2S0USI9"/>
<dbReference type="KEGG" id="geh:HYN69_19465"/>
<accession>A0A2S0USI9</accession>
<dbReference type="OrthoDB" id="7644867at2"/>
<keyword evidence="3" id="KW-0614">Plasmid</keyword>
<protein>
    <recommendedName>
        <fullName evidence="2">YtkA-like domain-containing protein</fullName>
    </recommendedName>
</protein>
<evidence type="ECO:0000259" key="2">
    <source>
        <dbReference type="Pfam" id="PF13115"/>
    </source>
</evidence>
<feature type="chain" id="PRO_5015702254" description="YtkA-like domain-containing protein" evidence="1">
    <location>
        <begin position="27"/>
        <end position="131"/>
    </location>
</feature>
<feature type="signal peptide" evidence="1">
    <location>
        <begin position="1"/>
        <end position="26"/>
    </location>
</feature>
<sequence length="131" mass="14072">MTSMFRRICGSVLALLIGASALWAGADDYRFEVVSTDHRVGSGVTIELRLTDLRTGQPVEGAVIYATRMDMAPDGMEMMTSPVTALPAEGPGTYLFSTDLTMAGGWRFSVAAKVQGEPETVKAELELRAEP</sequence>